<feature type="domain" description="Protein kinase" evidence="1">
    <location>
        <begin position="1"/>
        <end position="196"/>
    </location>
</feature>
<dbReference type="GO" id="GO:0004674">
    <property type="term" value="F:protein serine/threonine kinase activity"/>
    <property type="evidence" value="ECO:0007669"/>
    <property type="project" value="TreeGrafter"/>
</dbReference>
<dbReference type="InterPro" id="IPR000719">
    <property type="entry name" value="Prot_kinase_dom"/>
</dbReference>
<dbReference type="GO" id="GO:0005524">
    <property type="term" value="F:ATP binding"/>
    <property type="evidence" value="ECO:0007669"/>
    <property type="project" value="InterPro"/>
</dbReference>
<dbReference type="CDD" id="cd00180">
    <property type="entry name" value="PKc"/>
    <property type="match status" value="1"/>
</dbReference>
<dbReference type="PROSITE" id="PS50011">
    <property type="entry name" value="PROTEIN_KINASE_DOM"/>
    <property type="match status" value="2"/>
</dbReference>
<evidence type="ECO:0000313" key="3">
    <source>
        <dbReference type="Proteomes" id="UP000663831"/>
    </source>
</evidence>
<dbReference type="Gene3D" id="1.10.510.10">
    <property type="entry name" value="Transferase(Phosphotransferase) domain 1"/>
    <property type="match status" value="2"/>
</dbReference>
<dbReference type="AlphaFoldDB" id="A0A8H3DEC3"/>
<organism evidence="2 3">
    <name type="scientific">Rhizoctonia solani</name>
    <dbReference type="NCBI Taxonomy" id="456999"/>
    <lineage>
        <taxon>Eukaryota</taxon>
        <taxon>Fungi</taxon>
        <taxon>Dikarya</taxon>
        <taxon>Basidiomycota</taxon>
        <taxon>Agaricomycotina</taxon>
        <taxon>Agaricomycetes</taxon>
        <taxon>Cantharellales</taxon>
        <taxon>Ceratobasidiaceae</taxon>
        <taxon>Rhizoctonia</taxon>
    </lineage>
</organism>
<gene>
    <name evidence="2" type="ORF">RDB_LOCUS146122</name>
</gene>
<protein>
    <recommendedName>
        <fullName evidence="1">Protein kinase domain-containing protein</fullName>
    </recommendedName>
</protein>
<evidence type="ECO:0000313" key="2">
    <source>
        <dbReference type="EMBL" id="CAE6522031.1"/>
    </source>
</evidence>
<dbReference type="SMART" id="SM00220">
    <property type="entry name" value="S_TKc"/>
    <property type="match status" value="1"/>
</dbReference>
<reference evidence="2" key="1">
    <citation type="submission" date="2021-01" db="EMBL/GenBank/DDBJ databases">
        <authorList>
            <person name="Kaushik A."/>
        </authorList>
    </citation>
    <scope>NUCLEOTIDE SEQUENCE</scope>
    <source>
        <strain evidence="2">AG3-1AP</strain>
    </source>
</reference>
<feature type="domain" description="Protein kinase" evidence="1">
    <location>
        <begin position="190"/>
        <end position="493"/>
    </location>
</feature>
<dbReference type="Proteomes" id="UP000663831">
    <property type="component" value="Unassembled WGS sequence"/>
</dbReference>
<dbReference type="GO" id="GO:0005737">
    <property type="term" value="C:cytoplasm"/>
    <property type="evidence" value="ECO:0007669"/>
    <property type="project" value="TreeGrafter"/>
</dbReference>
<dbReference type="SUPFAM" id="SSF56112">
    <property type="entry name" value="Protein kinase-like (PK-like)"/>
    <property type="match status" value="2"/>
</dbReference>
<dbReference type="EMBL" id="CAJMWV010006478">
    <property type="protein sequence ID" value="CAE6522031.1"/>
    <property type="molecule type" value="Genomic_DNA"/>
</dbReference>
<dbReference type="InterPro" id="IPR011009">
    <property type="entry name" value="Kinase-like_dom_sf"/>
</dbReference>
<comment type="caution">
    <text evidence="2">The sequence shown here is derived from an EMBL/GenBank/DDBJ whole genome shotgun (WGS) entry which is preliminary data.</text>
</comment>
<dbReference type="PANTHER" id="PTHR24361">
    <property type="entry name" value="MITOGEN-ACTIVATED KINASE KINASE KINASE"/>
    <property type="match status" value="1"/>
</dbReference>
<dbReference type="InterPro" id="IPR053235">
    <property type="entry name" value="Ser_Thr_kinase"/>
</dbReference>
<evidence type="ECO:0000259" key="1">
    <source>
        <dbReference type="PROSITE" id="PS50011"/>
    </source>
</evidence>
<sequence length="698" mass="78262">MFNWNEYSESIHRTSLLGIANLNTIYDGCTKPLAVCCYCEGGTPREFIRERNINSRDRLGLLMDIAKGVAHIHRQSIVHGDLKGDNIVIETFQGEIIPKVIDFGSSRLACSGCRYNYDNKQGGTFQWISPEMRQGKSGWTTQSDIWAFGCVALEPILSDSSPLDEMSQDGVRASGVFDLIEIGFVPLQRSYNIKYLASGAAADIWKVQSLEAHGNFPSLYVSKVLRISLSGFKDIPTYVGSANQRSPADSPQVAGNEQFSWEAFVNMYTHKVLQWASLRHENIIRVYSHTQSLNLHVDFCPNGTVRDAFQTPGGRMKDKWDIISETLAGLKYLHDHNPPIIHGNINAGKLFLDSNYKTKIGEFGLAALCYQISPFVPSISFDGFSRWMSKELLAIDPITKSSLSPTTQSDIWALACTILEIFTEKFPFARYNLDFQIMTAILSGELPGFRDELASGHNFNMVWEVLEGCWSGDPLLRPKIDSIILRFQAAGFLNHTPLYAPTGLPLSPPSPLLFDTPLVPVTASTTHPYYDKLALLVQERPEHRGSDMQAGPDPKHNYSPGYLDETEAVTSISQEYLVPVTPGPSKLTEVSDSSDEVEMWMDLGSTTPTIDEIKAFTTKFRREAPGKGAQVIICRHCPSDDERRRITTDLRPWNLTRHLLIDFGIKNFYCNECNPPRGFTFKDQRDRHVAKRHRAGSN</sequence>
<proteinExistence type="predicted"/>
<name>A0A8H3DEC3_9AGAM</name>
<dbReference type="Pfam" id="PF00069">
    <property type="entry name" value="Pkinase"/>
    <property type="match status" value="2"/>
</dbReference>
<accession>A0A8H3DEC3</accession>